<evidence type="ECO:0000256" key="24">
    <source>
        <dbReference type="SAM" id="SignalP"/>
    </source>
</evidence>
<evidence type="ECO:0000256" key="21">
    <source>
        <dbReference type="PROSITE-ProRule" id="PRU01011"/>
    </source>
</evidence>
<protein>
    <submittedName>
        <fullName evidence="26">Matrix metallopeptidase 15</fullName>
    </submittedName>
</protein>
<feature type="region of interest" description="Disordered" evidence="22">
    <location>
        <begin position="300"/>
        <end position="369"/>
    </location>
</feature>
<evidence type="ECO:0000256" key="20">
    <source>
        <dbReference type="PIRSR" id="PIRSR621190-4"/>
    </source>
</evidence>
<evidence type="ECO:0000256" key="12">
    <source>
        <dbReference type="ARBA" id="ARBA00022989"/>
    </source>
</evidence>
<feature type="binding site" evidence="19">
    <location>
        <position position="422"/>
    </location>
    <ligand>
        <name>Ca(2+)</name>
        <dbReference type="ChEBI" id="CHEBI:29108"/>
        <label>5</label>
    </ligand>
</feature>
<comment type="cofactor">
    <cofactor evidence="19">
        <name>Ca(2+)</name>
        <dbReference type="ChEBI" id="CHEBI:29108"/>
    </cofactor>
    <text evidence="19">Can bind about 5 Ca(2+) ions per subunit.</text>
</comment>
<keyword evidence="5 23" id="KW-0812">Transmembrane</keyword>
<dbReference type="Pfam" id="PF00413">
    <property type="entry name" value="Peptidase_M10"/>
    <property type="match status" value="1"/>
</dbReference>
<feature type="binding site" evidence="19">
    <location>
        <position position="232"/>
    </location>
    <ligand>
        <name>Ca(2+)</name>
        <dbReference type="ChEBI" id="CHEBI:29108"/>
        <label>2</label>
    </ligand>
</feature>
<feature type="binding site" evidence="19">
    <location>
        <position position="239"/>
    </location>
    <ligand>
        <name>Ca(2+)</name>
        <dbReference type="ChEBI" id="CHEBI:29108"/>
        <label>3</label>
    </ligand>
</feature>
<evidence type="ECO:0000256" key="9">
    <source>
        <dbReference type="ARBA" id="ARBA00022801"/>
    </source>
</evidence>
<dbReference type="GO" id="GO:0006508">
    <property type="term" value="P:proteolysis"/>
    <property type="evidence" value="ECO:0007669"/>
    <property type="project" value="UniProtKB-KW"/>
</dbReference>
<keyword evidence="13" id="KW-0482">Metalloprotease</keyword>
<evidence type="ECO:0000256" key="16">
    <source>
        <dbReference type="ARBA" id="ARBA00023157"/>
    </source>
</evidence>
<keyword evidence="6 18" id="KW-0479">Metal-binding</keyword>
<feature type="transmembrane region" description="Helical" evidence="23">
    <location>
        <begin position="616"/>
        <end position="637"/>
    </location>
</feature>
<feature type="binding site" evidence="19">
    <location>
        <position position="221"/>
    </location>
    <ligand>
        <name>Zn(2+)</name>
        <dbReference type="ChEBI" id="CHEBI:29105"/>
        <label>1</label>
    </ligand>
</feature>
<dbReference type="InterPro" id="IPR021805">
    <property type="entry name" value="Pept_M10A_metallopeptidase_C"/>
</dbReference>
<accession>A0A8C5KEN7</accession>
<evidence type="ECO:0000256" key="13">
    <source>
        <dbReference type="ARBA" id="ARBA00023049"/>
    </source>
</evidence>
<feature type="binding site" evidence="18">
    <location>
        <position position="263"/>
    </location>
    <ligand>
        <name>Zn(2+)</name>
        <dbReference type="ChEBI" id="CHEBI:29105"/>
        <label>2</label>
        <note>catalytic</note>
    </ligand>
</feature>
<dbReference type="PROSITE" id="PS00546">
    <property type="entry name" value="CYSTEINE_SWITCH"/>
    <property type="match status" value="1"/>
</dbReference>
<dbReference type="GO" id="GO:0008270">
    <property type="term" value="F:zinc ion binding"/>
    <property type="evidence" value="ECO:0007669"/>
    <property type="project" value="InterPro"/>
</dbReference>
<keyword evidence="14 23" id="KW-0472">Membrane</keyword>
<dbReference type="Proteomes" id="UP000694385">
    <property type="component" value="Unassembled WGS sequence"/>
</dbReference>
<feature type="binding site" evidence="19">
    <location>
        <position position="469"/>
    </location>
    <ligand>
        <name>Ca(2+)</name>
        <dbReference type="ChEBI" id="CHEBI:29108"/>
        <label>5</label>
    </ligand>
</feature>
<feature type="chain" id="PRO_5034701860" evidence="24">
    <location>
        <begin position="46"/>
        <end position="659"/>
    </location>
</feature>
<dbReference type="InterPro" id="IPR000585">
    <property type="entry name" value="Hemopexin-like_dom"/>
</dbReference>
<reference evidence="26" key="2">
    <citation type="submission" date="2025-09" db="UniProtKB">
        <authorList>
            <consortium name="Ensembl"/>
        </authorList>
    </citation>
    <scope>IDENTIFICATION</scope>
</reference>
<feature type="binding site" evidence="18">
    <location>
        <position position="259"/>
    </location>
    <ligand>
        <name>Zn(2+)</name>
        <dbReference type="ChEBI" id="CHEBI:29105"/>
        <label>2</label>
        <note>catalytic</note>
    </ligand>
</feature>
<evidence type="ECO:0000256" key="8">
    <source>
        <dbReference type="ARBA" id="ARBA00022737"/>
    </source>
</evidence>
<dbReference type="Pfam" id="PF01471">
    <property type="entry name" value="PG_binding_1"/>
    <property type="match status" value="1"/>
</dbReference>
<feature type="binding site" evidence="19">
    <location>
        <position position="239"/>
    </location>
    <ligand>
        <name>Ca(2+)</name>
        <dbReference type="ChEBI" id="CHEBI:29108"/>
        <label>1</label>
    </ligand>
</feature>
<name>A0A8C5KEN7_JACJA</name>
<dbReference type="GO" id="GO:0030574">
    <property type="term" value="P:collagen catabolic process"/>
    <property type="evidence" value="ECO:0007669"/>
    <property type="project" value="TreeGrafter"/>
</dbReference>
<feature type="binding site" evidence="18">
    <location>
        <position position="269"/>
    </location>
    <ligand>
        <name>Zn(2+)</name>
        <dbReference type="ChEBI" id="CHEBI:29105"/>
        <label>2</label>
        <note>catalytic</note>
    </ligand>
</feature>
<dbReference type="InterPro" id="IPR036365">
    <property type="entry name" value="PGBD-like_sf"/>
</dbReference>
<dbReference type="GO" id="GO:0031012">
    <property type="term" value="C:extracellular matrix"/>
    <property type="evidence" value="ECO:0007669"/>
    <property type="project" value="InterPro"/>
</dbReference>
<keyword evidence="11 19" id="KW-0106">Calcium</keyword>
<evidence type="ECO:0000259" key="25">
    <source>
        <dbReference type="SMART" id="SM00235"/>
    </source>
</evidence>
<feature type="signal peptide" evidence="24">
    <location>
        <begin position="1"/>
        <end position="45"/>
    </location>
</feature>
<evidence type="ECO:0000256" key="4">
    <source>
        <dbReference type="ARBA" id="ARBA00022685"/>
    </source>
</evidence>
<dbReference type="PANTHER" id="PTHR10201">
    <property type="entry name" value="MATRIX METALLOPROTEINASE"/>
    <property type="match status" value="1"/>
</dbReference>
<dbReference type="GO" id="GO:0005615">
    <property type="term" value="C:extracellular space"/>
    <property type="evidence" value="ECO:0007669"/>
    <property type="project" value="TreeGrafter"/>
</dbReference>
<dbReference type="FunFam" id="3.40.390.10:FF:000005">
    <property type="entry name" value="Matrix metallopeptidase 16"/>
    <property type="match status" value="1"/>
</dbReference>
<dbReference type="PIRSF" id="PIRSF001191">
    <property type="entry name" value="Peptidase_M10A_matrix"/>
    <property type="match status" value="1"/>
</dbReference>
<sequence length="659" mass="74308">MGSNRSAPGRPGRIGSCLGGREARARPRLLPLLLVLLDCLGRSAAAEDAEVLAENWLRLYGYLPQPSRHMSTMRSAQILASALAEMQRFYGIPVTGVLDEETKAWMKRPRCGVPDQFGVRVKANLRRRRKRYALTGRKWSNHHLTFSIQNYTEKLGWYNSMEAVRRAFRVWEQATPLLFQEVPYEDIRLRRQKEADIMVLFASGFHGDSSPFDGTGGFLAHAYFPGPGLGGDTHFDADEPWTFSSTDLHGNSLFLVAVHELGHALGLEHSSNPSAIMAPFYQWMDTDNFQLPEDDLRGIQQLYGTPDGQPQPTRPLPTVTPRRPGRPDHRPPRPPQPPPPGGKPERPPRPGPPAQPRATERPDQYGPNICHGNFDTVAMLRGEMFVFKGRWFWRVRHNRVLDNYPMPIGHFWRGLPGDISAAYERQDGRFVFFKGDRFWLFREANLEPGYPLPLRNYGTDIPYDRIDAAIWWEPTGHTFFFQPFPTGDNVPTKLLASGSGRAHPLHSGLFVPAAYTYFYKGTKYWKFDNERLRMEPGYPKSILRDFMGCEEHTEPGPRWPDVARPPFNPDGGAEPGVDGDSEGGDVGGGGTGEDRDKDGGSRVVVQMEEVVRTVNVVVVLVPLLLVLCILGLAFALVQMQRKGAPRMLLYCKRSLQEWV</sequence>
<dbReference type="InterPro" id="IPR002477">
    <property type="entry name" value="Peptidoglycan-bd-like"/>
</dbReference>
<feature type="repeat" description="Hemopexin" evidence="21">
    <location>
        <begin position="502"/>
        <end position="549"/>
    </location>
</feature>
<proteinExistence type="inferred from homology"/>
<feature type="binding site" evidence="19">
    <location>
        <position position="206"/>
    </location>
    <ligand>
        <name>Zn(2+)</name>
        <dbReference type="ChEBI" id="CHEBI:29105"/>
        <label>1</label>
    </ligand>
</feature>
<evidence type="ECO:0000256" key="5">
    <source>
        <dbReference type="ARBA" id="ARBA00022692"/>
    </source>
</evidence>
<evidence type="ECO:0000256" key="18">
    <source>
        <dbReference type="PIRSR" id="PIRSR001191-2"/>
    </source>
</evidence>
<dbReference type="PRINTS" id="PR00138">
    <property type="entry name" value="MATRIXIN"/>
</dbReference>
<evidence type="ECO:0000256" key="11">
    <source>
        <dbReference type="ARBA" id="ARBA00022837"/>
    </source>
</evidence>
<dbReference type="Ensembl" id="ENSJJAT00000016138.1">
    <property type="protein sequence ID" value="ENSJJAP00000009689.1"/>
    <property type="gene ID" value="ENSJJAG00000013467.1"/>
</dbReference>
<dbReference type="InterPro" id="IPR001818">
    <property type="entry name" value="Pept_M10_metallopeptidase"/>
</dbReference>
<dbReference type="GeneTree" id="ENSGT00940000156939"/>
<feature type="binding site" evidence="19">
    <location>
        <position position="234"/>
    </location>
    <ligand>
        <name>Zn(2+)</name>
        <dbReference type="ChEBI" id="CHEBI:29105"/>
        <label>1</label>
    </ligand>
</feature>
<feature type="binding site" evidence="19">
    <location>
        <position position="277"/>
    </location>
    <ligand>
        <name>Zn(2+)</name>
        <dbReference type="ChEBI" id="CHEBI:29105"/>
        <label>2</label>
        <note>catalytic</note>
    </ligand>
</feature>
<feature type="repeat" description="Hemopexin" evidence="21">
    <location>
        <begin position="367"/>
        <end position="415"/>
    </location>
</feature>
<dbReference type="SMART" id="SM00235">
    <property type="entry name" value="ZnMc"/>
    <property type="match status" value="1"/>
</dbReference>
<comment type="cofactor">
    <cofactor evidence="19">
        <name>Zn(2+)</name>
        <dbReference type="ChEBI" id="CHEBI:29105"/>
    </cofactor>
    <text evidence="19">Binds 2 Zn(2+) ions per subunit.</text>
</comment>
<keyword evidence="27" id="KW-1185">Reference proteome</keyword>
<evidence type="ECO:0000256" key="14">
    <source>
        <dbReference type="ARBA" id="ARBA00023136"/>
    </source>
</evidence>
<keyword evidence="4" id="KW-0165">Cleavage on pair of basic residues</keyword>
<feature type="binding site" evidence="19">
    <location>
        <position position="196"/>
    </location>
    <ligand>
        <name>Ca(2+)</name>
        <dbReference type="ChEBI" id="CHEBI:29108"/>
        <label>2</label>
    </ligand>
</feature>
<evidence type="ECO:0000256" key="3">
    <source>
        <dbReference type="ARBA" id="ARBA00022670"/>
    </source>
</evidence>
<keyword evidence="3" id="KW-0645">Protease</keyword>
<dbReference type="InterPro" id="IPR021158">
    <property type="entry name" value="Pept_M10A_Zn_BS"/>
</dbReference>
<keyword evidence="8" id="KW-0677">Repeat</keyword>
<gene>
    <name evidence="26" type="primary">Mmp15</name>
</gene>
<keyword evidence="9" id="KW-0378">Hydrolase</keyword>
<evidence type="ECO:0000256" key="2">
    <source>
        <dbReference type="ARBA" id="ARBA00010370"/>
    </source>
</evidence>
<feature type="binding site" evidence="19">
    <location>
        <position position="208"/>
    </location>
    <ligand>
        <name>Zn(2+)</name>
        <dbReference type="ChEBI" id="CHEBI:29105"/>
        <label>1</label>
    </ligand>
</feature>
<dbReference type="InterPro" id="IPR018487">
    <property type="entry name" value="Hemopexin-like_repeat"/>
</dbReference>
<dbReference type="InterPro" id="IPR036375">
    <property type="entry name" value="Hemopexin-like_dom_sf"/>
</dbReference>
<evidence type="ECO:0000256" key="7">
    <source>
        <dbReference type="ARBA" id="ARBA00022729"/>
    </source>
</evidence>
<evidence type="ECO:0000313" key="26">
    <source>
        <dbReference type="Ensembl" id="ENSJJAP00000009689.1"/>
    </source>
</evidence>
<dbReference type="InterPro" id="IPR021190">
    <property type="entry name" value="Pept_M10A"/>
</dbReference>
<comment type="subcellular location">
    <subcellularLocation>
        <location evidence="1">Membrane</location>
        <topology evidence="1">Single-pass type I membrane protein</topology>
    </subcellularLocation>
</comment>
<evidence type="ECO:0000256" key="19">
    <source>
        <dbReference type="PIRSR" id="PIRSR621190-2"/>
    </source>
</evidence>
<dbReference type="SMART" id="SM00120">
    <property type="entry name" value="HX"/>
    <property type="match status" value="3"/>
</dbReference>
<feature type="modified residue" description="Phosphotyrosine; by PKDCC" evidence="20">
    <location>
        <position position="450"/>
    </location>
</feature>
<feature type="binding site" evidence="19">
    <location>
        <position position="213"/>
    </location>
    <ligand>
        <name>Ca(2+)</name>
        <dbReference type="ChEBI" id="CHEBI:29108"/>
        <label>3</label>
    </ligand>
</feature>
<dbReference type="InterPro" id="IPR018486">
    <property type="entry name" value="Hemopexin_CS"/>
</dbReference>
<comment type="similarity">
    <text evidence="2">Belongs to the peptidase M10A family.</text>
</comment>
<evidence type="ECO:0000256" key="17">
    <source>
        <dbReference type="PIRSR" id="PIRSR001191-1"/>
    </source>
</evidence>
<dbReference type="InterPro" id="IPR033739">
    <property type="entry name" value="M10A_MMP"/>
</dbReference>
<dbReference type="SUPFAM" id="SSF47090">
    <property type="entry name" value="PGBD-like"/>
    <property type="match status" value="1"/>
</dbReference>
<evidence type="ECO:0000256" key="15">
    <source>
        <dbReference type="ARBA" id="ARBA00023145"/>
    </source>
</evidence>
<dbReference type="GO" id="GO:0004222">
    <property type="term" value="F:metalloendopeptidase activity"/>
    <property type="evidence" value="ECO:0007669"/>
    <property type="project" value="InterPro"/>
</dbReference>
<dbReference type="InterPro" id="IPR024079">
    <property type="entry name" value="MetalloPept_cat_dom_sf"/>
</dbReference>
<feature type="repeat" description="Hemopexin" evidence="21">
    <location>
        <begin position="416"/>
        <end position="461"/>
    </location>
</feature>
<dbReference type="Pfam" id="PF00045">
    <property type="entry name" value="Hemopexin"/>
    <property type="match status" value="3"/>
</dbReference>
<organism evidence="26 27">
    <name type="scientific">Jaculus jaculus</name>
    <name type="common">Lesser Egyptian jerboa</name>
    <dbReference type="NCBI Taxonomy" id="51337"/>
    <lineage>
        <taxon>Eukaryota</taxon>
        <taxon>Metazoa</taxon>
        <taxon>Chordata</taxon>
        <taxon>Craniata</taxon>
        <taxon>Vertebrata</taxon>
        <taxon>Euteleostomi</taxon>
        <taxon>Mammalia</taxon>
        <taxon>Eutheria</taxon>
        <taxon>Euarchontoglires</taxon>
        <taxon>Glires</taxon>
        <taxon>Rodentia</taxon>
        <taxon>Myomorpha</taxon>
        <taxon>Dipodoidea</taxon>
        <taxon>Dipodidae</taxon>
        <taxon>Dipodinae</taxon>
        <taxon>Jaculus</taxon>
    </lineage>
</organism>
<dbReference type="GO" id="GO:0016020">
    <property type="term" value="C:membrane"/>
    <property type="evidence" value="ECO:0007669"/>
    <property type="project" value="UniProtKB-SubCell"/>
</dbReference>
<feature type="region of interest" description="Disordered" evidence="22">
    <location>
        <begin position="552"/>
        <end position="601"/>
    </location>
</feature>
<evidence type="ECO:0000256" key="23">
    <source>
        <dbReference type="SAM" id="Phobius"/>
    </source>
</evidence>
<feature type="domain" description="Peptidase metallopeptidase" evidence="25">
    <location>
        <begin position="135"/>
        <end position="305"/>
    </location>
</feature>
<feature type="binding site" evidence="19">
    <location>
        <position position="236"/>
    </location>
    <ligand>
        <name>Ca(2+)</name>
        <dbReference type="ChEBI" id="CHEBI:29108"/>
        <label>3</label>
    </ligand>
</feature>
<keyword evidence="15" id="KW-0865">Zymogen</keyword>
<feature type="binding site" evidence="19">
    <location>
        <position position="214"/>
    </location>
    <ligand>
        <name>Ca(2+)</name>
        <dbReference type="ChEBI" id="CHEBI:29108"/>
        <label>3</label>
    </ligand>
</feature>
<feature type="binding site" evidence="19">
    <location>
        <position position="375"/>
    </location>
    <ligand>
        <name>Ca(2+)</name>
        <dbReference type="ChEBI" id="CHEBI:29108"/>
        <label>4</label>
    </ligand>
</feature>
<feature type="compositionally biased region" description="Pro residues" evidence="22">
    <location>
        <begin position="333"/>
        <end position="342"/>
    </location>
</feature>
<feature type="binding site" evidence="19">
    <location>
        <position position="230"/>
    </location>
    <ligand>
        <name>Ca(2+)</name>
        <dbReference type="ChEBI" id="CHEBI:29108"/>
        <label>2</label>
    </ligand>
</feature>
<dbReference type="SUPFAM" id="SSF55486">
    <property type="entry name" value="Metalloproteases ('zincins'), catalytic domain"/>
    <property type="match status" value="1"/>
</dbReference>
<evidence type="ECO:0000256" key="10">
    <source>
        <dbReference type="ARBA" id="ARBA00022833"/>
    </source>
</evidence>
<keyword evidence="16" id="KW-1015">Disulfide bond</keyword>
<dbReference type="Gene3D" id="3.40.390.10">
    <property type="entry name" value="Collagenase (Catalytic Domain)"/>
    <property type="match status" value="1"/>
</dbReference>
<evidence type="ECO:0000256" key="6">
    <source>
        <dbReference type="ARBA" id="ARBA00022723"/>
    </source>
</evidence>
<dbReference type="PANTHER" id="PTHR10201:SF25">
    <property type="entry name" value="MATRIX METALLOPROTEINASE-15"/>
    <property type="match status" value="1"/>
</dbReference>
<dbReference type="Gene3D" id="2.110.10.10">
    <property type="entry name" value="Hemopexin-like domain"/>
    <property type="match status" value="2"/>
</dbReference>
<dbReference type="PROSITE" id="PS51642">
    <property type="entry name" value="HEMOPEXIN_2"/>
    <property type="match status" value="3"/>
</dbReference>
<dbReference type="AlphaFoldDB" id="A0A8C5KEN7"/>
<dbReference type="CDD" id="cd04278">
    <property type="entry name" value="ZnMc_MMP"/>
    <property type="match status" value="1"/>
</dbReference>
<dbReference type="InterPro" id="IPR006026">
    <property type="entry name" value="Peptidase_Metallo"/>
</dbReference>
<dbReference type="PROSITE" id="PS00024">
    <property type="entry name" value="HEMOPEXIN"/>
    <property type="match status" value="1"/>
</dbReference>
<reference evidence="26" key="1">
    <citation type="submission" date="2025-08" db="UniProtKB">
        <authorList>
            <consortium name="Ensembl"/>
        </authorList>
    </citation>
    <scope>IDENTIFICATION</scope>
</reference>
<dbReference type="SUPFAM" id="SSF50923">
    <property type="entry name" value="Hemopexin-like domain"/>
    <property type="match status" value="1"/>
</dbReference>
<dbReference type="CDD" id="cd00094">
    <property type="entry name" value="HX"/>
    <property type="match status" value="1"/>
</dbReference>
<keyword evidence="7 24" id="KW-0732">Signal</keyword>
<feature type="active site" evidence="17">
    <location>
        <position position="260"/>
    </location>
</feature>
<evidence type="ECO:0000256" key="22">
    <source>
        <dbReference type="SAM" id="MobiDB-lite"/>
    </source>
</evidence>
<evidence type="ECO:0000256" key="1">
    <source>
        <dbReference type="ARBA" id="ARBA00004479"/>
    </source>
</evidence>
<keyword evidence="10 18" id="KW-0862">Zinc</keyword>
<dbReference type="Pfam" id="PF11857">
    <property type="entry name" value="DUF3377"/>
    <property type="match status" value="1"/>
</dbReference>
<evidence type="ECO:0000313" key="27">
    <source>
        <dbReference type="Proteomes" id="UP000694385"/>
    </source>
</evidence>
<feature type="binding site" description="in inhibited form" evidence="19">
    <location>
        <position position="111"/>
    </location>
    <ligand>
        <name>Zn(2+)</name>
        <dbReference type="ChEBI" id="CHEBI:29105"/>
        <label>2</label>
        <note>catalytic</note>
    </ligand>
</feature>
<keyword evidence="12 23" id="KW-1133">Transmembrane helix</keyword>
<dbReference type="GO" id="GO:0030198">
    <property type="term" value="P:extracellular matrix organization"/>
    <property type="evidence" value="ECO:0007669"/>
    <property type="project" value="TreeGrafter"/>
</dbReference>